<feature type="domain" description="Alcohol dehydrogenase-like C-terminal" evidence="8">
    <location>
        <begin position="187"/>
        <end position="314"/>
    </location>
</feature>
<comment type="catalytic activity">
    <reaction evidence="6">
        <text>L-threonine + NAD(+) = (2S)-2-amino-3-oxobutanoate + NADH + H(+)</text>
        <dbReference type="Rhea" id="RHEA:13161"/>
        <dbReference type="ChEBI" id="CHEBI:15378"/>
        <dbReference type="ChEBI" id="CHEBI:57540"/>
        <dbReference type="ChEBI" id="CHEBI:57926"/>
        <dbReference type="ChEBI" id="CHEBI:57945"/>
        <dbReference type="ChEBI" id="CHEBI:78948"/>
        <dbReference type="EC" id="1.1.1.103"/>
    </reaction>
</comment>
<feature type="binding site" evidence="6">
    <location>
        <position position="208"/>
    </location>
    <ligand>
        <name>NAD(+)</name>
        <dbReference type="ChEBI" id="CHEBI:57540"/>
    </ligand>
</feature>
<evidence type="ECO:0000256" key="3">
    <source>
        <dbReference type="ARBA" id="ARBA00022833"/>
    </source>
</evidence>
<keyword evidence="1 6" id="KW-0963">Cytoplasm</keyword>
<comment type="cofactor">
    <cofactor evidence="6">
        <name>Zn(2+)</name>
        <dbReference type="ChEBI" id="CHEBI:29105"/>
    </cofactor>
    <text evidence="6">Binds 2 Zn(2+) ions per subunit.</text>
</comment>
<dbReference type="Gene3D" id="3.90.180.10">
    <property type="entry name" value="Medium-chain alcohol dehydrogenases, catalytic domain"/>
    <property type="match status" value="1"/>
</dbReference>
<sequence>MAALVKRKREEGLWLEQVPVPDYGINDVLIEVLRTGICGTDVHIYNWDAWAQKTIPVPMVVGHEFVGKIVAVGSNVHDFSEGDIVSGEGHVVCGRCRNCLAGRRHLCTDTKGIGVNRPGAFAEYLALPMTNVWVHEHHDGPHFTIKPDEQPSIRDVQSIFDPLGNAVHTALSFDLLGEDVLITGAGPIGCMAAAVARHAGARYVVVTDVNPYRLELARKMGATLAVDVREQSIGDAQKQLGMKEGFDVGLEMSGNPHAFRDMIANMAHGGKISMLGIPEKDMAIDWNAVVFNMLTIKGIYGREMYETWYKMTVMLQSGLDIRPVITHHYGYEQFEKGFDAMRSGQSGKVVLKWKEG</sequence>
<dbReference type="GO" id="GO:0008270">
    <property type="term" value="F:zinc ion binding"/>
    <property type="evidence" value="ECO:0007669"/>
    <property type="project" value="UniProtKB-UniRule"/>
</dbReference>
<dbReference type="InterPro" id="IPR013149">
    <property type="entry name" value="ADH-like_C"/>
</dbReference>
<evidence type="ECO:0000256" key="5">
    <source>
        <dbReference type="ARBA" id="ARBA00023027"/>
    </source>
</evidence>
<comment type="subunit">
    <text evidence="6">Homotetramer.</text>
</comment>
<comment type="similarity">
    <text evidence="6">Belongs to the zinc-containing alcohol dehydrogenase family.</text>
</comment>
<dbReference type="Pfam" id="PF00107">
    <property type="entry name" value="ADH_zinc_N"/>
    <property type="match status" value="1"/>
</dbReference>
<dbReference type="PANTHER" id="PTHR43401:SF2">
    <property type="entry name" value="L-THREONINE 3-DEHYDROGENASE"/>
    <property type="match status" value="1"/>
</dbReference>
<proteinExistence type="inferred from homology"/>
<organism evidence="10 11">
    <name type="scientific">Humisphaera borealis</name>
    <dbReference type="NCBI Taxonomy" id="2807512"/>
    <lineage>
        <taxon>Bacteria</taxon>
        <taxon>Pseudomonadati</taxon>
        <taxon>Planctomycetota</taxon>
        <taxon>Phycisphaerae</taxon>
        <taxon>Tepidisphaerales</taxon>
        <taxon>Tepidisphaeraceae</taxon>
        <taxon>Humisphaera</taxon>
    </lineage>
</organism>
<keyword evidence="2 6" id="KW-0479">Metal-binding</keyword>
<dbReference type="PANTHER" id="PTHR43401">
    <property type="entry name" value="L-THREONINE 3-DEHYDROGENASE"/>
    <property type="match status" value="1"/>
</dbReference>
<feature type="binding site" evidence="6">
    <location>
        <position position="107"/>
    </location>
    <ligand>
        <name>Zn(2+)</name>
        <dbReference type="ChEBI" id="CHEBI:29105"/>
        <label>2</label>
    </ligand>
</feature>
<comment type="function">
    <text evidence="6">Catalyzes the NAD(+)-dependent oxidation of L-threonine to 2-amino-3-ketobutyrate.</text>
</comment>
<gene>
    <name evidence="6 10" type="primary">tdh</name>
    <name evidence="10" type="ORF">IPV69_20900</name>
</gene>
<feature type="binding site" evidence="6">
    <location>
        <position position="213"/>
    </location>
    <ligand>
        <name>NAD(+)</name>
        <dbReference type="ChEBI" id="CHEBI:57540"/>
    </ligand>
</feature>
<dbReference type="Pfam" id="PF08240">
    <property type="entry name" value="ADH_N"/>
    <property type="match status" value="1"/>
</dbReference>
<dbReference type="Proteomes" id="UP000593765">
    <property type="component" value="Chromosome"/>
</dbReference>
<feature type="binding site" evidence="6">
    <location>
        <position position="188"/>
    </location>
    <ligand>
        <name>NAD(+)</name>
        <dbReference type="ChEBI" id="CHEBI:57540"/>
    </ligand>
</feature>
<dbReference type="SUPFAM" id="SSF50129">
    <property type="entry name" value="GroES-like"/>
    <property type="match status" value="1"/>
</dbReference>
<evidence type="ECO:0000256" key="4">
    <source>
        <dbReference type="ARBA" id="ARBA00023002"/>
    </source>
</evidence>
<reference evidence="10 11" key="1">
    <citation type="submission" date="2020-10" db="EMBL/GenBank/DDBJ databases">
        <title>Wide distribution of Phycisphaera-like planctomycetes from WD2101 soil group in peatlands and genome analysis of the first cultivated representative.</title>
        <authorList>
            <person name="Dedysh S.N."/>
            <person name="Beletsky A.V."/>
            <person name="Ivanova A."/>
            <person name="Kulichevskaya I.S."/>
            <person name="Suzina N.E."/>
            <person name="Philippov D.A."/>
            <person name="Rakitin A.L."/>
            <person name="Mardanov A.V."/>
            <person name="Ravin N.V."/>
        </authorList>
    </citation>
    <scope>NUCLEOTIDE SEQUENCE [LARGE SCALE GENOMIC DNA]</scope>
    <source>
        <strain evidence="10 11">M1803</strain>
    </source>
</reference>
<dbReference type="InterPro" id="IPR013154">
    <property type="entry name" value="ADH-like_N"/>
</dbReference>
<dbReference type="InterPro" id="IPR011032">
    <property type="entry name" value="GroES-like_sf"/>
</dbReference>
<dbReference type="UniPathway" id="UPA00046">
    <property type="reaction ID" value="UER00505"/>
</dbReference>
<accession>A0A7M2X4A4</accession>
<evidence type="ECO:0000256" key="2">
    <source>
        <dbReference type="ARBA" id="ARBA00022723"/>
    </source>
</evidence>
<feature type="binding site" evidence="6">
    <location>
        <position position="63"/>
    </location>
    <ligand>
        <name>Zn(2+)</name>
        <dbReference type="ChEBI" id="CHEBI:29105"/>
        <label>1</label>
        <note>catalytic</note>
    </ligand>
</feature>
<feature type="binding site" evidence="6">
    <location>
        <position position="93"/>
    </location>
    <ligand>
        <name>Zn(2+)</name>
        <dbReference type="ChEBI" id="CHEBI:29105"/>
        <label>2</label>
    </ligand>
</feature>
<feature type="binding site" evidence="6">
    <location>
        <position position="96"/>
    </location>
    <ligand>
        <name>Zn(2+)</name>
        <dbReference type="ChEBI" id="CHEBI:29105"/>
        <label>2</label>
    </ligand>
</feature>
<dbReference type="EMBL" id="CP063458">
    <property type="protein sequence ID" value="QOV92495.1"/>
    <property type="molecule type" value="Genomic_DNA"/>
</dbReference>
<dbReference type="GO" id="GO:0019518">
    <property type="term" value="P:L-threonine catabolic process to glycine"/>
    <property type="evidence" value="ECO:0007669"/>
    <property type="project" value="UniProtKB-UniPathway"/>
</dbReference>
<feature type="binding site" evidence="6">
    <location>
        <position position="64"/>
    </location>
    <ligand>
        <name>Zn(2+)</name>
        <dbReference type="ChEBI" id="CHEBI:29105"/>
        <label>1</label>
        <note>catalytic</note>
    </ligand>
</feature>
<evidence type="ECO:0000259" key="8">
    <source>
        <dbReference type="Pfam" id="PF00107"/>
    </source>
</evidence>
<feature type="domain" description="Alcohol dehydrogenase-like N-terminal" evidence="9">
    <location>
        <begin position="26"/>
        <end position="133"/>
    </location>
</feature>
<evidence type="ECO:0000256" key="7">
    <source>
        <dbReference type="NCBIfam" id="TIGR00692"/>
    </source>
</evidence>
<dbReference type="Gene3D" id="3.40.50.720">
    <property type="entry name" value="NAD(P)-binding Rossmann-like Domain"/>
    <property type="match status" value="1"/>
</dbReference>
<name>A0A7M2X4A4_9BACT</name>
<feature type="site" description="Important for catalytic activity for the proton relay mechanism but does not participate directly in the coordination of zinc atom" evidence="6">
    <location>
        <position position="161"/>
    </location>
</feature>
<keyword evidence="4 6" id="KW-0560">Oxidoreductase</keyword>
<dbReference type="InterPro" id="IPR004627">
    <property type="entry name" value="L-Threonine_3-DHase"/>
</dbReference>
<dbReference type="KEGG" id="hbs:IPV69_20900"/>
<dbReference type="InterPro" id="IPR050129">
    <property type="entry name" value="Zn_alcohol_dh"/>
</dbReference>
<feature type="binding site" evidence="6">
    <location>
        <position position="99"/>
    </location>
    <ligand>
        <name>Zn(2+)</name>
        <dbReference type="ChEBI" id="CHEBI:29105"/>
        <label>2</label>
    </ligand>
</feature>
<dbReference type="NCBIfam" id="NF003808">
    <property type="entry name" value="PRK05396.1"/>
    <property type="match status" value="1"/>
</dbReference>
<dbReference type="InterPro" id="IPR036291">
    <property type="entry name" value="NAD(P)-bd_dom_sf"/>
</dbReference>
<dbReference type="GO" id="GO:0008743">
    <property type="term" value="F:L-threonine 3-dehydrogenase activity"/>
    <property type="evidence" value="ECO:0007669"/>
    <property type="project" value="UniProtKB-UniRule"/>
</dbReference>
<keyword evidence="11" id="KW-1185">Reference proteome</keyword>
<comment type="pathway">
    <text evidence="6">Amino-acid degradation; L-threonine degradation via oxydo-reductase pathway; glycine from L-threonine: step 1/2.</text>
</comment>
<evidence type="ECO:0000259" key="9">
    <source>
        <dbReference type="Pfam" id="PF08240"/>
    </source>
</evidence>
<dbReference type="RefSeq" id="WP_390884425.1">
    <property type="nucleotide sequence ID" value="NZ_CP063458.1"/>
</dbReference>
<feature type="active site" description="Charge relay system" evidence="6">
    <location>
        <position position="43"/>
    </location>
</feature>
<dbReference type="HAMAP" id="MF_00627">
    <property type="entry name" value="Thr_dehydrog"/>
    <property type="match status" value="1"/>
</dbReference>
<keyword evidence="5 6" id="KW-0520">NAD</keyword>
<evidence type="ECO:0000313" key="10">
    <source>
        <dbReference type="EMBL" id="QOV92495.1"/>
    </source>
</evidence>
<dbReference type="EC" id="1.1.1.103" evidence="6 7"/>
<dbReference type="NCBIfam" id="TIGR00692">
    <property type="entry name" value="tdh"/>
    <property type="match status" value="1"/>
</dbReference>
<dbReference type="SUPFAM" id="SSF51735">
    <property type="entry name" value="NAD(P)-binding Rossmann-fold domains"/>
    <property type="match status" value="1"/>
</dbReference>
<dbReference type="AlphaFoldDB" id="A0A7M2X4A4"/>
<feature type="binding site" evidence="6">
    <location>
        <position position="38"/>
    </location>
    <ligand>
        <name>Zn(2+)</name>
        <dbReference type="ChEBI" id="CHEBI:29105"/>
        <label>1</label>
        <note>catalytic</note>
    </ligand>
</feature>
<feature type="binding site" evidence="6">
    <location>
        <begin position="299"/>
        <end position="300"/>
    </location>
    <ligand>
        <name>NAD(+)</name>
        <dbReference type="ChEBI" id="CHEBI:57540"/>
    </ligand>
</feature>
<evidence type="ECO:0000313" key="11">
    <source>
        <dbReference type="Proteomes" id="UP000593765"/>
    </source>
</evidence>
<feature type="binding site" evidence="6">
    <location>
        <begin position="275"/>
        <end position="277"/>
    </location>
    <ligand>
        <name>NAD(+)</name>
        <dbReference type="ChEBI" id="CHEBI:57540"/>
    </ligand>
</feature>
<dbReference type="GO" id="GO:0005737">
    <property type="term" value="C:cytoplasm"/>
    <property type="evidence" value="ECO:0007669"/>
    <property type="project" value="UniProtKB-SubCell"/>
</dbReference>
<evidence type="ECO:0000256" key="6">
    <source>
        <dbReference type="HAMAP-Rule" id="MF_00627"/>
    </source>
</evidence>
<keyword evidence="3 6" id="KW-0862">Zinc</keyword>
<comment type="subcellular location">
    <subcellularLocation>
        <location evidence="6">Cytoplasm</location>
    </subcellularLocation>
</comment>
<protein>
    <recommendedName>
        <fullName evidence="6 7">L-threonine 3-dehydrogenase</fullName>
        <shortName evidence="6">TDH</shortName>
        <ecNumber evidence="6 7">1.1.1.103</ecNumber>
    </recommendedName>
</protein>
<evidence type="ECO:0000256" key="1">
    <source>
        <dbReference type="ARBA" id="ARBA00022490"/>
    </source>
</evidence>
<feature type="active site" description="Charge relay system" evidence="6">
    <location>
        <position position="40"/>
    </location>
</feature>
<dbReference type="PROSITE" id="PS00059">
    <property type="entry name" value="ADH_ZINC"/>
    <property type="match status" value="1"/>
</dbReference>
<dbReference type="InterPro" id="IPR002328">
    <property type="entry name" value="ADH_Zn_CS"/>
</dbReference>